<evidence type="ECO:0000259" key="2">
    <source>
        <dbReference type="PROSITE" id="PS51518"/>
    </source>
</evidence>
<sequence>MERRRAGGMGSRNSASSEESQYWAQAVSAIEHFVALHAHSGASEQVLHINRLIADFPTDEQLEAGGGYKAIKPIKSKFVTGLEALRDSAEKEVAAIDATLEHLEILIALRDAPVQDTKRNKRLRLNSPALGPSPTPPIPRSSLGPGAGTGPPAHAHSHAGGAGMVVVGKNANAKRQHQQHVERLEPGRKVAFHQPQRLDPENGEISESQWILAIVKRFIPPNKYEVEDADEEGVTYTTTMTSLIALPDPEAPASSSSNAFPEYAPGVKVLGMFPDTTVFYRSTIVEGPKRYPAGGGARTVSSAKAERSYRIKFEDDGGQIRIVPAHYVVAFRDG</sequence>
<evidence type="ECO:0000313" key="3">
    <source>
        <dbReference type="EMBL" id="KAF9516502.1"/>
    </source>
</evidence>
<dbReference type="EMBL" id="MU128939">
    <property type="protein sequence ID" value="KAF9516502.1"/>
    <property type="molecule type" value="Genomic_DNA"/>
</dbReference>
<proteinExistence type="predicted"/>
<protein>
    <recommendedName>
        <fullName evidence="2">SGF29 C-terminal domain-containing protein</fullName>
    </recommendedName>
</protein>
<gene>
    <name evidence="3" type="ORF">BS47DRAFT_1390746</name>
</gene>
<dbReference type="Gene3D" id="2.30.30.140">
    <property type="match status" value="2"/>
</dbReference>
<accession>A0A9P6DWK8</accession>
<comment type="caution">
    <text evidence="3">The sequence shown here is derived from an EMBL/GenBank/DDBJ whole genome shotgun (WGS) entry which is preliminary data.</text>
</comment>
<dbReference type="InterPro" id="IPR047288">
    <property type="entry name" value="Tudor_SGF29_rpt1"/>
</dbReference>
<dbReference type="CDD" id="cd20393">
    <property type="entry name" value="Tudor_SGF29_rpt1"/>
    <property type="match status" value="1"/>
</dbReference>
<dbReference type="OrthoDB" id="10265994at2759"/>
<evidence type="ECO:0000313" key="4">
    <source>
        <dbReference type="Proteomes" id="UP000886523"/>
    </source>
</evidence>
<dbReference type="InterPro" id="IPR037802">
    <property type="entry name" value="SGF29"/>
</dbReference>
<feature type="domain" description="SGF29 C-terminal" evidence="2">
    <location>
        <begin position="180"/>
        <end position="334"/>
    </location>
</feature>
<keyword evidence="4" id="KW-1185">Reference proteome</keyword>
<dbReference type="PROSITE" id="PS51518">
    <property type="entry name" value="SGF29_C"/>
    <property type="match status" value="1"/>
</dbReference>
<organism evidence="3 4">
    <name type="scientific">Hydnum rufescens UP504</name>
    <dbReference type="NCBI Taxonomy" id="1448309"/>
    <lineage>
        <taxon>Eukaryota</taxon>
        <taxon>Fungi</taxon>
        <taxon>Dikarya</taxon>
        <taxon>Basidiomycota</taxon>
        <taxon>Agaricomycotina</taxon>
        <taxon>Agaricomycetes</taxon>
        <taxon>Cantharellales</taxon>
        <taxon>Hydnaceae</taxon>
        <taxon>Hydnum</taxon>
    </lineage>
</organism>
<name>A0A9P6DWK8_9AGAM</name>
<dbReference type="AlphaFoldDB" id="A0A9P6DWK8"/>
<dbReference type="PANTHER" id="PTHR21539">
    <property type="entry name" value="SAGA-ASSOCIATED FACTOR 29"/>
    <property type="match status" value="1"/>
</dbReference>
<dbReference type="PANTHER" id="PTHR21539:SF0">
    <property type="entry name" value="SAGA-ASSOCIATED FACTOR 29"/>
    <property type="match status" value="1"/>
</dbReference>
<reference evidence="3" key="1">
    <citation type="journal article" date="2020" name="Nat. Commun.">
        <title>Large-scale genome sequencing of mycorrhizal fungi provides insights into the early evolution of symbiotic traits.</title>
        <authorList>
            <person name="Miyauchi S."/>
            <person name="Kiss E."/>
            <person name="Kuo A."/>
            <person name="Drula E."/>
            <person name="Kohler A."/>
            <person name="Sanchez-Garcia M."/>
            <person name="Morin E."/>
            <person name="Andreopoulos B."/>
            <person name="Barry K.W."/>
            <person name="Bonito G."/>
            <person name="Buee M."/>
            <person name="Carver A."/>
            <person name="Chen C."/>
            <person name="Cichocki N."/>
            <person name="Clum A."/>
            <person name="Culley D."/>
            <person name="Crous P.W."/>
            <person name="Fauchery L."/>
            <person name="Girlanda M."/>
            <person name="Hayes R.D."/>
            <person name="Keri Z."/>
            <person name="LaButti K."/>
            <person name="Lipzen A."/>
            <person name="Lombard V."/>
            <person name="Magnuson J."/>
            <person name="Maillard F."/>
            <person name="Murat C."/>
            <person name="Nolan M."/>
            <person name="Ohm R.A."/>
            <person name="Pangilinan J."/>
            <person name="Pereira M.F."/>
            <person name="Perotto S."/>
            <person name="Peter M."/>
            <person name="Pfister S."/>
            <person name="Riley R."/>
            <person name="Sitrit Y."/>
            <person name="Stielow J.B."/>
            <person name="Szollosi G."/>
            <person name="Zifcakova L."/>
            <person name="Stursova M."/>
            <person name="Spatafora J.W."/>
            <person name="Tedersoo L."/>
            <person name="Vaario L.M."/>
            <person name="Yamada A."/>
            <person name="Yan M."/>
            <person name="Wang P."/>
            <person name="Xu J."/>
            <person name="Bruns T."/>
            <person name="Baldrian P."/>
            <person name="Vilgalys R."/>
            <person name="Dunand C."/>
            <person name="Henrissat B."/>
            <person name="Grigoriev I.V."/>
            <person name="Hibbett D."/>
            <person name="Nagy L.G."/>
            <person name="Martin F.M."/>
        </authorList>
    </citation>
    <scope>NUCLEOTIDE SEQUENCE</scope>
    <source>
        <strain evidence="3">UP504</strain>
    </source>
</reference>
<dbReference type="GO" id="GO:0000124">
    <property type="term" value="C:SAGA complex"/>
    <property type="evidence" value="ECO:0007669"/>
    <property type="project" value="InterPro"/>
</dbReference>
<dbReference type="Pfam" id="PF07039">
    <property type="entry name" value="SGF29_Tudor"/>
    <property type="match status" value="1"/>
</dbReference>
<dbReference type="Proteomes" id="UP000886523">
    <property type="component" value="Unassembled WGS sequence"/>
</dbReference>
<feature type="region of interest" description="Disordered" evidence="1">
    <location>
        <begin position="118"/>
        <end position="160"/>
    </location>
</feature>
<evidence type="ECO:0000256" key="1">
    <source>
        <dbReference type="SAM" id="MobiDB-lite"/>
    </source>
</evidence>
<dbReference type="InterPro" id="IPR010750">
    <property type="entry name" value="SGF29_tudor-like_dom"/>
</dbReference>